<comment type="caution">
    <text evidence="1">The sequence shown here is derived from an EMBL/GenBank/DDBJ whole genome shotgun (WGS) entry which is preliminary data.</text>
</comment>
<reference evidence="2" key="1">
    <citation type="journal article" date="2016" name="Nat. Commun.">
        <title>The Gonium pectorale genome demonstrates co-option of cell cycle regulation during the evolution of multicellularity.</title>
        <authorList>
            <person name="Hanschen E.R."/>
            <person name="Marriage T.N."/>
            <person name="Ferris P.J."/>
            <person name="Hamaji T."/>
            <person name="Toyoda A."/>
            <person name="Fujiyama A."/>
            <person name="Neme R."/>
            <person name="Noguchi H."/>
            <person name="Minakuchi Y."/>
            <person name="Suzuki M."/>
            <person name="Kawai-Toyooka H."/>
            <person name="Smith D.R."/>
            <person name="Sparks H."/>
            <person name="Anderson J."/>
            <person name="Bakaric R."/>
            <person name="Luria V."/>
            <person name="Karger A."/>
            <person name="Kirschner M.W."/>
            <person name="Durand P.M."/>
            <person name="Michod R.E."/>
            <person name="Nozaki H."/>
            <person name="Olson B.J."/>
        </authorList>
    </citation>
    <scope>NUCLEOTIDE SEQUENCE [LARGE SCALE GENOMIC DNA]</scope>
    <source>
        <strain evidence="2">NIES-2863</strain>
    </source>
</reference>
<proteinExistence type="predicted"/>
<dbReference type="OrthoDB" id="753880at2759"/>
<dbReference type="PANTHER" id="PTHR38382">
    <property type="entry name" value="RNA-BINDING PROTEIN"/>
    <property type="match status" value="1"/>
</dbReference>
<gene>
    <name evidence="1" type="ORF">GPECTOR_30g256</name>
</gene>
<protein>
    <submittedName>
        <fullName evidence="1">Uncharacterized protein</fullName>
    </submittedName>
</protein>
<dbReference type="EMBL" id="LSYV01000031">
    <property type="protein sequence ID" value="KXZ48160.1"/>
    <property type="molecule type" value="Genomic_DNA"/>
</dbReference>
<dbReference type="AlphaFoldDB" id="A0A150GFQ8"/>
<dbReference type="Proteomes" id="UP000075714">
    <property type="component" value="Unassembled WGS sequence"/>
</dbReference>
<sequence length="80" mass="8770">MVLGDSSRRAAAKRAGLDAERLRQLRAVRARRGEDPAGRRFNHWDDGAGSWDCDTIGIDGADECNLRWEGVGSTTVGPRM</sequence>
<evidence type="ECO:0000313" key="2">
    <source>
        <dbReference type="Proteomes" id="UP000075714"/>
    </source>
</evidence>
<evidence type="ECO:0000313" key="1">
    <source>
        <dbReference type="EMBL" id="KXZ48160.1"/>
    </source>
</evidence>
<accession>A0A150GFQ8</accession>
<dbReference type="PANTHER" id="PTHR38382:SF1">
    <property type="entry name" value="RNA-BINDING PROTEIN"/>
    <property type="match status" value="1"/>
</dbReference>
<keyword evidence="2" id="KW-1185">Reference proteome</keyword>
<name>A0A150GFQ8_GONPE</name>
<organism evidence="1 2">
    <name type="scientific">Gonium pectorale</name>
    <name type="common">Green alga</name>
    <dbReference type="NCBI Taxonomy" id="33097"/>
    <lineage>
        <taxon>Eukaryota</taxon>
        <taxon>Viridiplantae</taxon>
        <taxon>Chlorophyta</taxon>
        <taxon>core chlorophytes</taxon>
        <taxon>Chlorophyceae</taxon>
        <taxon>CS clade</taxon>
        <taxon>Chlamydomonadales</taxon>
        <taxon>Volvocaceae</taxon>
        <taxon>Gonium</taxon>
    </lineage>
</organism>